<accession>A0A6S7JG00</accession>
<evidence type="ECO:0000313" key="2">
    <source>
        <dbReference type="Proteomes" id="UP001152795"/>
    </source>
</evidence>
<dbReference type="AlphaFoldDB" id="A0A6S7JG00"/>
<dbReference type="Proteomes" id="UP001152795">
    <property type="component" value="Unassembled WGS sequence"/>
</dbReference>
<name>A0A6S7JG00_PARCT</name>
<keyword evidence="2" id="KW-1185">Reference proteome</keyword>
<dbReference type="EMBL" id="CACRXK020008834">
    <property type="protein sequence ID" value="CAB4015761.1"/>
    <property type="molecule type" value="Genomic_DNA"/>
</dbReference>
<sequence>MLAIAGDWLMHVAVCRSGGLKDVNRSCRQLTDDRQPLLLHMLIAQEQLHKYALRIEMSFPEDPTGDGCGFNGLSVVSAGSWLDRDGMLFVNDQSFPLPRI</sequence>
<reference evidence="1" key="1">
    <citation type="submission" date="2020-04" db="EMBL/GenBank/DDBJ databases">
        <authorList>
            <person name="Alioto T."/>
            <person name="Alioto T."/>
            <person name="Gomez Garrido J."/>
        </authorList>
    </citation>
    <scope>NUCLEOTIDE SEQUENCE</scope>
    <source>
        <strain evidence="1">A484AB</strain>
    </source>
</reference>
<evidence type="ECO:0000313" key="1">
    <source>
        <dbReference type="EMBL" id="CAB4015761.1"/>
    </source>
</evidence>
<protein>
    <submittedName>
        <fullName evidence="1">Uncharacterized protein</fullName>
    </submittedName>
</protein>
<comment type="caution">
    <text evidence="1">The sequence shown here is derived from an EMBL/GenBank/DDBJ whole genome shotgun (WGS) entry which is preliminary data.</text>
</comment>
<gene>
    <name evidence="1" type="ORF">PACLA_8A039432</name>
</gene>
<proteinExistence type="predicted"/>
<organism evidence="1 2">
    <name type="scientific">Paramuricea clavata</name>
    <name type="common">Red gorgonian</name>
    <name type="synonym">Violescent sea-whip</name>
    <dbReference type="NCBI Taxonomy" id="317549"/>
    <lineage>
        <taxon>Eukaryota</taxon>
        <taxon>Metazoa</taxon>
        <taxon>Cnidaria</taxon>
        <taxon>Anthozoa</taxon>
        <taxon>Octocorallia</taxon>
        <taxon>Malacalcyonacea</taxon>
        <taxon>Plexauridae</taxon>
        <taxon>Paramuricea</taxon>
    </lineage>
</organism>